<dbReference type="HAMAP" id="MF_00238">
    <property type="entry name" value="Cytidyl_kinase_type1"/>
    <property type="match status" value="1"/>
</dbReference>
<dbReference type="InterPro" id="IPR011994">
    <property type="entry name" value="Cytidylate_kinase_dom"/>
</dbReference>
<evidence type="ECO:0000313" key="11">
    <source>
        <dbReference type="Proteomes" id="UP000320582"/>
    </source>
</evidence>
<feature type="binding site" evidence="8">
    <location>
        <begin position="9"/>
        <end position="17"/>
    </location>
    <ligand>
        <name>ATP</name>
        <dbReference type="ChEBI" id="CHEBI:30616"/>
    </ligand>
</feature>
<dbReference type="AlphaFoldDB" id="A0A543KBW5"/>
<dbReference type="InterPro" id="IPR027417">
    <property type="entry name" value="P-loop_NTPase"/>
</dbReference>
<dbReference type="GO" id="GO:0006220">
    <property type="term" value="P:pyrimidine nucleotide metabolic process"/>
    <property type="evidence" value="ECO:0007669"/>
    <property type="project" value="UniProtKB-UniRule"/>
</dbReference>
<name>A0A543KBW5_9RHOB</name>
<evidence type="ECO:0000256" key="3">
    <source>
        <dbReference type="ARBA" id="ARBA00022741"/>
    </source>
</evidence>
<dbReference type="Proteomes" id="UP000320582">
    <property type="component" value="Unassembled WGS sequence"/>
</dbReference>
<accession>A0A543KBW5</accession>
<dbReference type="EC" id="2.7.4.25" evidence="8"/>
<reference evidence="10 11" key="1">
    <citation type="submission" date="2019-06" db="EMBL/GenBank/DDBJ databases">
        <title>Genomic Encyclopedia of Archaeal and Bacterial Type Strains, Phase II (KMG-II): from individual species to whole genera.</title>
        <authorList>
            <person name="Goeker M."/>
        </authorList>
    </citation>
    <scope>NUCLEOTIDE SEQUENCE [LARGE SCALE GENOMIC DNA]</scope>
    <source>
        <strain evidence="10 11">DSM 18423</strain>
    </source>
</reference>
<dbReference type="GO" id="GO:0036431">
    <property type="term" value="F:dCMP kinase activity"/>
    <property type="evidence" value="ECO:0007669"/>
    <property type="project" value="InterPro"/>
</dbReference>
<feature type="domain" description="Cytidylate kinase" evidence="9">
    <location>
        <begin position="5"/>
        <end position="40"/>
    </location>
</feature>
<evidence type="ECO:0000256" key="5">
    <source>
        <dbReference type="ARBA" id="ARBA00022840"/>
    </source>
</evidence>
<comment type="caution">
    <text evidence="10">The sequence shown here is derived from an EMBL/GenBank/DDBJ whole genome shotgun (WGS) entry which is preliminary data.</text>
</comment>
<dbReference type="GO" id="GO:0036430">
    <property type="term" value="F:CMP kinase activity"/>
    <property type="evidence" value="ECO:0007669"/>
    <property type="project" value="RHEA"/>
</dbReference>
<evidence type="ECO:0000256" key="8">
    <source>
        <dbReference type="HAMAP-Rule" id="MF_00238"/>
    </source>
</evidence>
<proteinExistence type="inferred from homology"/>
<sequence>MQFTIAIDGPAAAGKGTISRAVAQDLGVAHLDTGLLYRAVGMKGGDPVAAARNLAPQDLEREDLRGLQAAEAASRVAVNPEVRAALVEFQRDFARRAGGAVLDGRDIGTVICPKAEVKLFVTASAETRAMRRWKETGEGSYDAVLEQVRIRDARDMGRADAPLRPADDAVVLDTTELSIEDAVAQARAVIQARLGR</sequence>
<keyword evidence="11" id="KW-1185">Reference proteome</keyword>
<dbReference type="OrthoDB" id="9807434at2"/>
<evidence type="ECO:0000256" key="6">
    <source>
        <dbReference type="ARBA" id="ARBA00047615"/>
    </source>
</evidence>
<comment type="catalytic activity">
    <reaction evidence="7 8">
        <text>CMP + ATP = CDP + ADP</text>
        <dbReference type="Rhea" id="RHEA:11600"/>
        <dbReference type="ChEBI" id="CHEBI:30616"/>
        <dbReference type="ChEBI" id="CHEBI:58069"/>
        <dbReference type="ChEBI" id="CHEBI:60377"/>
        <dbReference type="ChEBI" id="CHEBI:456216"/>
        <dbReference type="EC" id="2.7.4.25"/>
    </reaction>
</comment>
<evidence type="ECO:0000256" key="1">
    <source>
        <dbReference type="ARBA" id="ARBA00009427"/>
    </source>
</evidence>
<evidence type="ECO:0000259" key="9">
    <source>
        <dbReference type="Pfam" id="PF02224"/>
    </source>
</evidence>
<evidence type="ECO:0000256" key="7">
    <source>
        <dbReference type="ARBA" id="ARBA00048478"/>
    </source>
</evidence>
<comment type="catalytic activity">
    <reaction evidence="6 8">
        <text>dCMP + ATP = dCDP + ADP</text>
        <dbReference type="Rhea" id="RHEA:25094"/>
        <dbReference type="ChEBI" id="CHEBI:30616"/>
        <dbReference type="ChEBI" id="CHEBI:57566"/>
        <dbReference type="ChEBI" id="CHEBI:58593"/>
        <dbReference type="ChEBI" id="CHEBI:456216"/>
        <dbReference type="EC" id="2.7.4.25"/>
    </reaction>
</comment>
<gene>
    <name evidence="8" type="primary">cmk</name>
    <name evidence="10" type="ORF">BD293_1178</name>
</gene>
<keyword evidence="5 8" id="KW-0067">ATP-binding</keyword>
<evidence type="ECO:0000256" key="2">
    <source>
        <dbReference type="ARBA" id="ARBA00022679"/>
    </source>
</evidence>
<evidence type="ECO:0000256" key="4">
    <source>
        <dbReference type="ARBA" id="ARBA00022777"/>
    </source>
</evidence>
<feature type="domain" description="Cytidylate kinase" evidence="9">
    <location>
        <begin position="57"/>
        <end position="189"/>
    </location>
</feature>
<keyword evidence="4 8" id="KW-0418">Kinase</keyword>
<comment type="subcellular location">
    <subcellularLocation>
        <location evidence="8">Cytoplasm</location>
    </subcellularLocation>
</comment>
<keyword evidence="8" id="KW-0963">Cytoplasm</keyword>
<dbReference type="SUPFAM" id="SSF52540">
    <property type="entry name" value="P-loop containing nucleoside triphosphate hydrolases"/>
    <property type="match status" value="1"/>
</dbReference>
<dbReference type="InterPro" id="IPR003136">
    <property type="entry name" value="Cytidylate_kin"/>
</dbReference>
<dbReference type="GO" id="GO:0005737">
    <property type="term" value="C:cytoplasm"/>
    <property type="evidence" value="ECO:0007669"/>
    <property type="project" value="UniProtKB-SubCell"/>
</dbReference>
<protein>
    <recommendedName>
        <fullName evidence="8">Cytidylate kinase</fullName>
        <shortName evidence="8">CK</shortName>
        <ecNumber evidence="8">2.7.4.25</ecNumber>
    </recommendedName>
    <alternativeName>
        <fullName evidence="8">Cytidine monophosphate kinase</fullName>
        <shortName evidence="8">CMP kinase</shortName>
    </alternativeName>
</protein>
<dbReference type="CDD" id="cd02020">
    <property type="entry name" value="CMPK"/>
    <property type="match status" value="1"/>
</dbReference>
<comment type="similarity">
    <text evidence="1 8">Belongs to the cytidylate kinase family. Type 1 subfamily.</text>
</comment>
<evidence type="ECO:0000313" key="10">
    <source>
        <dbReference type="EMBL" id="TQM92569.1"/>
    </source>
</evidence>
<keyword evidence="2 8" id="KW-0808">Transferase</keyword>
<dbReference type="Pfam" id="PF02224">
    <property type="entry name" value="Cytidylate_kin"/>
    <property type="match status" value="2"/>
</dbReference>
<keyword evidence="3 8" id="KW-0547">Nucleotide-binding</keyword>
<dbReference type="GO" id="GO:0005524">
    <property type="term" value="F:ATP binding"/>
    <property type="evidence" value="ECO:0007669"/>
    <property type="project" value="UniProtKB-UniRule"/>
</dbReference>
<dbReference type="Gene3D" id="3.40.50.300">
    <property type="entry name" value="P-loop containing nucleotide triphosphate hydrolases"/>
    <property type="match status" value="1"/>
</dbReference>
<dbReference type="EMBL" id="VFPT01000001">
    <property type="protein sequence ID" value="TQM92569.1"/>
    <property type="molecule type" value="Genomic_DNA"/>
</dbReference>
<organism evidence="10 11">
    <name type="scientific">Roseinatronobacter monicus</name>
    <dbReference type="NCBI Taxonomy" id="393481"/>
    <lineage>
        <taxon>Bacteria</taxon>
        <taxon>Pseudomonadati</taxon>
        <taxon>Pseudomonadota</taxon>
        <taxon>Alphaproteobacteria</taxon>
        <taxon>Rhodobacterales</taxon>
        <taxon>Paracoccaceae</taxon>
        <taxon>Roseinatronobacter</taxon>
    </lineage>
</organism>
<dbReference type="RefSeq" id="WP_142084355.1">
    <property type="nucleotide sequence ID" value="NZ_VFPT01000001.1"/>
</dbReference>